<feature type="domain" description="SnoaL-like" evidence="1">
    <location>
        <begin position="9"/>
        <end position="121"/>
    </location>
</feature>
<sequence length="132" mass="14582">MSMTNLEVVQSYLQALEQGATGEALARFFHPEVSQREFPNRLTPSGATRDMQALLDAAKRGQKVMTSQRYKVLQAVAQGDQVALEVDWSGTLAVPLGSLPAGGTMRAWIGMFVTVRDGRILSQRNYDCFEPF</sequence>
<evidence type="ECO:0000259" key="1">
    <source>
        <dbReference type="Pfam" id="PF12680"/>
    </source>
</evidence>
<reference evidence="2 3" key="1">
    <citation type="submission" date="2022-11" db="EMBL/GenBank/DDBJ databases">
        <title>Minimal conservation of predation-associated metabolite biosynthetic gene clusters underscores biosynthetic potential of Myxococcota including descriptions for ten novel species: Archangium lansinium sp. nov., Myxococcus landrumus sp. nov., Nannocystis bai.</title>
        <authorList>
            <person name="Ahearne A."/>
            <person name="Stevens C."/>
            <person name="Dowd S."/>
        </authorList>
    </citation>
    <scope>NUCLEOTIDE SEQUENCE [LARGE SCALE GENOMIC DNA]</scope>
    <source>
        <strain evidence="2 3">NCWAL01</strain>
    </source>
</reference>
<accession>A0ABT5DK10</accession>
<name>A0ABT5DK10_9BACT</name>
<dbReference type="Pfam" id="PF12680">
    <property type="entry name" value="SnoaL_2"/>
    <property type="match status" value="1"/>
</dbReference>
<dbReference type="Gene3D" id="3.10.450.50">
    <property type="match status" value="1"/>
</dbReference>
<dbReference type="InterPro" id="IPR037401">
    <property type="entry name" value="SnoaL-like"/>
</dbReference>
<comment type="caution">
    <text evidence="2">The sequence shown here is derived from an EMBL/GenBank/DDBJ whole genome shotgun (WGS) entry which is preliminary data.</text>
</comment>
<protein>
    <submittedName>
        <fullName evidence="2">Nuclear transport factor 2 family protein</fullName>
    </submittedName>
</protein>
<organism evidence="2 3">
    <name type="scientific">Stigmatella ashevillensis</name>
    <dbReference type="NCBI Taxonomy" id="2995309"/>
    <lineage>
        <taxon>Bacteria</taxon>
        <taxon>Pseudomonadati</taxon>
        <taxon>Myxococcota</taxon>
        <taxon>Myxococcia</taxon>
        <taxon>Myxococcales</taxon>
        <taxon>Cystobacterineae</taxon>
        <taxon>Archangiaceae</taxon>
        <taxon>Stigmatella</taxon>
    </lineage>
</organism>
<evidence type="ECO:0000313" key="2">
    <source>
        <dbReference type="EMBL" id="MDC0713963.1"/>
    </source>
</evidence>
<proteinExistence type="predicted"/>
<gene>
    <name evidence="2" type="ORF">POL68_36190</name>
</gene>
<dbReference type="Proteomes" id="UP001221838">
    <property type="component" value="Unassembled WGS sequence"/>
</dbReference>
<dbReference type="EMBL" id="JAQNDM010000002">
    <property type="protein sequence ID" value="MDC0713963.1"/>
    <property type="molecule type" value="Genomic_DNA"/>
</dbReference>
<evidence type="ECO:0000313" key="3">
    <source>
        <dbReference type="Proteomes" id="UP001221838"/>
    </source>
</evidence>
<dbReference type="RefSeq" id="WP_272144445.1">
    <property type="nucleotide sequence ID" value="NZ_JAQNDM010000002.1"/>
</dbReference>
<dbReference type="InterPro" id="IPR032710">
    <property type="entry name" value="NTF2-like_dom_sf"/>
</dbReference>
<keyword evidence="3" id="KW-1185">Reference proteome</keyword>
<dbReference type="SUPFAM" id="SSF54427">
    <property type="entry name" value="NTF2-like"/>
    <property type="match status" value="1"/>
</dbReference>